<dbReference type="Proteomes" id="UP000199706">
    <property type="component" value="Unassembled WGS sequence"/>
</dbReference>
<keyword evidence="5" id="KW-0547">Nucleotide-binding</keyword>
<evidence type="ECO:0000313" key="9">
    <source>
        <dbReference type="Proteomes" id="UP000199706"/>
    </source>
</evidence>
<dbReference type="Gene3D" id="3.40.50.720">
    <property type="entry name" value="NAD(P)-binding Rossmann-like Domain"/>
    <property type="match status" value="1"/>
</dbReference>
<dbReference type="GO" id="GO:0016639">
    <property type="term" value="F:oxidoreductase activity, acting on the CH-NH2 group of donors, NAD or NADP as acceptor"/>
    <property type="evidence" value="ECO:0007669"/>
    <property type="project" value="InterPro"/>
</dbReference>
<comment type="similarity">
    <text evidence="1 6">Belongs to the Glu/Leu/Phe/Val dehydrogenases family.</text>
</comment>
<dbReference type="GO" id="GO:0006520">
    <property type="term" value="P:amino acid metabolic process"/>
    <property type="evidence" value="ECO:0007669"/>
    <property type="project" value="InterPro"/>
</dbReference>
<dbReference type="SUPFAM" id="SSF51735">
    <property type="entry name" value="NAD(P)-binding Rossmann-fold domains"/>
    <property type="match status" value="1"/>
</dbReference>
<evidence type="ECO:0000259" key="7">
    <source>
        <dbReference type="SMART" id="SM00839"/>
    </source>
</evidence>
<protein>
    <submittedName>
        <fullName evidence="8">Leucine dehydrogenase</fullName>
    </submittedName>
</protein>
<dbReference type="SUPFAM" id="SSF53223">
    <property type="entry name" value="Aminoacid dehydrogenase-like, N-terminal domain"/>
    <property type="match status" value="1"/>
</dbReference>
<proteinExistence type="inferred from homology"/>
<dbReference type="SMART" id="SM00839">
    <property type="entry name" value="ELFV_dehydrog"/>
    <property type="match status" value="1"/>
</dbReference>
<dbReference type="Gene3D" id="3.40.50.10860">
    <property type="entry name" value="Leucine Dehydrogenase, chain A, domain 1"/>
    <property type="match status" value="1"/>
</dbReference>
<dbReference type="EMBL" id="FNCJ01000005">
    <property type="protein sequence ID" value="SDG77303.1"/>
    <property type="molecule type" value="Genomic_DNA"/>
</dbReference>
<dbReference type="CDD" id="cd01075">
    <property type="entry name" value="NAD_bind_Leu_Phe_Val_DH"/>
    <property type="match status" value="1"/>
</dbReference>
<dbReference type="PANTHER" id="PTHR42722:SF1">
    <property type="entry name" value="VALINE DEHYDROGENASE"/>
    <property type="match status" value="1"/>
</dbReference>
<feature type="domain" description="Glutamate/phenylalanine/leucine/valine/L-tryptophan dehydrogenase C-terminal" evidence="7">
    <location>
        <begin position="154"/>
        <end position="357"/>
    </location>
</feature>
<evidence type="ECO:0000256" key="1">
    <source>
        <dbReference type="ARBA" id="ARBA00006382"/>
    </source>
</evidence>
<sequence>MDRLTTTAAGTLFGLHGEPAHERIVLATDAASGLQAIVAVYSTARGPAFGGCRFWQYASDHEAYNDALRLSQGMAFKNALADLPFGGGKAVILRRPEVLDRSALFKAFGRLVQSLAGIYITAEDVGTTADDMRAVQSETGYVSGIPRANDVYGGNPSPRTAYGVFVGLLAAVEAALGRKSLDGVSVAVQGLGSVGWDLCERLHQAGAQLIVSDIDAAKTARAQQLFNARVVGTTEITGVEADVFAPCALGGSITEAVAAQCRFKVVAGGANNQLISLAEGDVLHQRGIFYAPDFLVNAGGIISCVREYQGSGEELAVLAEVAQIGPRVFELAERVRATGIAPARAAVAWAREKMVAG</sequence>
<keyword evidence="2 6" id="KW-0560">Oxidoreductase</keyword>
<accession>A0A1G7WZD5</accession>
<dbReference type="PIRSF" id="PIRSF000188">
    <property type="entry name" value="Phe_leu_dh"/>
    <property type="match status" value="1"/>
</dbReference>
<evidence type="ECO:0000256" key="2">
    <source>
        <dbReference type="ARBA" id="ARBA00023002"/>
    </source>
</evidence>
<dbReference type="AlphaFoldDB" id="A0A1G7WZD5"/>
<dbReference type="GO" id="GO:0000166">
    <property type="term" value="F:nucleotide binding"/>
    <property type="evidence" value="ECO:0007669"/>
    <property type="project" value="UniProtKB-KW"/>
</dbReference>
<dbReference type="Pfam" id="PF00208">
    <property type="entry name" value="ELFV_dehydrog"/>
    <property type="match status" value="1"/>
</dbReference>
<dbReference type="PRINTS" id="PR00082">
    <property type="entry name" value="GLFDHDRGNASE"/>
</dbReference>
<organism evidence="8 9">
    <name type="scientific">Paraburkholderia phenazinium</name>
    <dbReference type="NCBI Taxonomy" id="60549"/>
    <lineage>
        <taxon>Bacteria</taxon>
        <taxon>Pseudomonadati</taxon>
        <taxon>Pseudomonadota</taxon>
        <taxon>Betaproteobacteria</taxon>
        <taxon>Burkholderiales</taxon>
        <taxon>Burkholderiaceae</taxon>
        <taxon>Paraburkholderia</taxon>
    </lineage>
</organism>
<evidence type="ECO:0000256" key="5">
    <source>
        <dbReference type="PIRSR" id="PIRSR000188-2"/>
    </source>
</evidence>
<dbReference type="InterPro" id="IPR016211">
    <property type="entry name" value="Glu/Phe/Leu/Val/Trp_DH_bac/arc"/>
</dbReference>
<dbReference type="PANTHER" id="PTHR42722">
    <property type="entry name" value="LEUCINE DEHYDROGENASE"/>
    <property type="match status" value="1"/>
</dbReference>
<dbReference type="InterPro" id="IPR036291">
    <property type="entry name" value="NAD(P)-bd_dom_sf"/>
</dbReference>
<dbReference type="RefSeq" id="WP_090684977.1">
    <property type="nucleotide sequence ID" value="NZ_CADERL010000001.1"/>
</dbReference>
<dbReference type="OrthoDB" id="9803297at2"/>
<name>A0A1G7WZD5_9BURK</name>
<evidence type="ECO:0000256" key="4">
    <source>
        <dbReference type="PIRSR" id="PIRSR000188-1"/>
    </source>
</evidence>
<dbReference type="InterPro" id="IPR006096">
    <property type="entry name" value="Glu/Leu/Phe/Val/Trp_DH_C"/>
</dbReference>
<evidence type="ECO:0000313" key="8">
    <source>
        <dbReference type="EMBL" id="SDG77303.1"/>
    </source>
</evidence>
<feature type="binding site" evidence="5">
    <location>
        <begin position="190"/>
        <end position="195"/>
    </location>
    <ligand>
        <name>NAD(+)</name>
        <dbReference type="ChEBI" id="CHEBI:57540"/>
    </ligand>
</feature>
<dbReference type="Pfam" id="PF02812">
    <property type="entry name" value="ELFV_dehydrog_N"/>
    <property type="match status" value="1"/>
</dbReference>
<dbReference type="InterPro" id="IPR046346">
    <property type="entry name" value="Aminoacid_DH-like_N_sf"/>
</dbReference>
<feature type="active site" description="Proton donor/acceptor" evidence="4">
    <location>
        <position position="89"/>
    </location>
</feature>
<dbReference type="InterPro" id="IPR006097">
    <property type="entry name" value="Glu/Leu/Phe/Val/Trp_DH_dimer"/>
</dbReference>
<evidence type="ECO:0000256" key="6">
    <source>
        <dbReference type="RuleBase" id="RU004417"/>
    </source>
</evidence>
<dbReference type="InterPro" id="IPR006095">
    <property type="entry name" value="Glu/Leu/Phe/Val/Trp_DH"/>
</dbReference>
<keyword evidence="3 5" id="KW-0520">NAD</keyword>
<evidence type="ECO:0000256" key="3">
    <source>
        <dbReference type="ARBA" id="ARBA00023027"/>
    </source>
</evidence>
<reference evidence="8 9" key="1">
    <citation type="submission" date="2016-10" db="EMBL/GenBank/DDBJ databases">
        <authorList>
            <person name="de Groot N.N."/>
        </authorList>
    </citation>
    <scope>NUCLEOTIDE SEQUENCE [LARGE SCALE GENOMIC DNA]</scope>
    <source>
        <strain evidence="8 9">LMG 2247</strain>
    </source>
</reference>
<gene>
    <name evidence="8" type="ORF">SAMN05216466_105124</name>
</gene>